<evidence type="ECO:0000313" key="3">
    <source>
        <dbReference type="EMBL" id="AST57724.1"/>
    </source>
</evidence>
<dbReference type="NCBIfam" id="NF004076">
    <property type="entry name" value="PRK05581.1-4"/>
    <property type="match status" value="1"/>
</dbReference>
<dbReference type="RefSeq" id="WP_094397369.1">
    <property type="nucleotide sequence ID" value="NZ_CP016893.1"/>
</dbReference>
<sequence>MKPMFAPSLMCANFLDLKNQIEILNERADIYHIDIMDGHYVKNFALSPYLMEQLKTIAKIPMDAHLMVENPADFLECIAKSGATYISPHAETINKDAFRIMRTIKALGCKTGIVLNPATPVEYIKYYIGMLDKITILTVDAGFAGQTFINEMLDKIAEIKSLRDQNGYSYLIEVDGSCNEKTFKQLAEAGTDVFVVGSSGLFNLDTDLKVAWDKMMDTFTRCTSN</sequence>
<dbReference type="Gene3D" id="3.20.20.70">
    <property type="entry name" value="Aldolase class I"/>
    <property type="match status" value="1"/>
</dbReference>
<keyword evidence="2" id="KW-0413">Isomerase</keyword>
<evidence type="ECO:0000256" key="1">
    <source>
        <dbReference type="ARBA" id="ARBA00022723"/>
    </source>
</evidence>
<dbReference type="AlphaFoldDB" id="A0A223HZI7"/>
<gene>
    <name evidence="3" type="ORF">Thert_01727</name>
</gene>
<reference evidence="3 4" key="1">
    <citation type="submission" date="2016-08" db="EMBL/GenBank/DDBJ databases">
        <title>A novel genetic cassette of butanologenic Thermoanaerobacterium thermosaccharolyticum that directly convert cellulose to butanol.</title>
        <authorList>
            <person name="Li T."/>
            <person name="He J."/>
        </authorList>
    </citation>
    <scope>NUCLEOTIDE SEQUENCE [LARGE SCALE GENOMIC DNA]</scope>
    <source>
        <strain evidence="3 4">TG57</strain>
    </source>
</reference>
<dbReference type="NCBIfam" id="NF007266">
    <property type="entry name" value="PRK09722.1"/>
    <property type="match status" value="1"/>
</dbReference>
<dbReference type="InterPro" id="IPR011060">
    <property type="entry name" value="RibuloseP-bd_barrel"/>
</dbReference>
<name>A0A223HZI7_THETR</name>
<dbReference type="PANTHER" id="PTHR11749">
    <property type="entry name" value="RIBULOSE-5-PHOSPHATE-3-EPIMERASE"/>
    <property type="match status" value="1"/>
</dbReference>
<organism evidence="3 4">
    <name type="scientific">Thermoanaerobacterium thermosaccharolyticum</name>
    <name type="common">Clostridium thermosaccharolyticum</name>
    <dbReference type="NCBI Taxonomy" id="1517"/>
    <lineage>
        <taxon>Bacteria</taxon>
        <taxon>Bacillati</taxon>
        <taxon>Bacillota</taxon>
        <taxon>Clostridia</taxon>
        <taxon>Thermoanaerobacterales</taxon>
        <taxon>Thermoanaerobacteraceae</taxon>
        <taxon>Thermoanaerobacterium</taxon>
    </lineage>
</organism>
<accession>A0A223HZI7</accession>
<dbReference type="GO" id="GO:0016857">
    <property type="term" value="F:racemase and epimerase activity, acting on carbohydrates and derivatives"/>
    <property type="evidence" value="ECO:0007669"/>
    <property type="project" value="InterPro"/>
</dbReference>
<protein>
    <submittedName>
        <fullName evidence="3">Allulose-6-phosphate 3-epimerase</fullName>
    </submittedName>
</protein>
<dbReference type="SUPFAM" id="SSF51366">
    <property type="entry name" value="Ribulose-phoshate binding barrel"/>
    <property type="match status" value="1"/>
</dbReference>
<proteinExistence type="predicted"/>
<dbReference type="Proteomes" id="UP000214975">
    <property type="component" value="Chromosome"/>
</dbReference>
<evidence type="ECO:0000256" key="2">
    <source>
        <dbReference type="ARBA" id="ARBA00023235"/>
    </source>
</evidence>
<dbReference type="CDD" id="cd00429">
    <property type="entry name" value="RPE"/>
    <property type="match status" value="1"/>
</dbReference>
<dbReference type="EMBL" id="CP016893">
    <property type="protein sequence ID" value="AST57724.1"/>
    <property type="molecule type" value="Genomic_DNA"/>
</dbReference>
<dbReference type="InterPro" id="IPR000056">
    <property type="entry name" value="Ribul_P_3_epim-like"/>
</dbReference>
<dbReference type="Pfam" id="PF00834">
    <property type="entry name" value="Ribul_P_3_epim"/>
    <property type="match status" value="1"/>
</dbReference>
<dbReference type="GO" id="GO:0005975">
    <property type="term" value="P:carbohydrate metabolic process"/>
    <property type="evidence" value="ECO:0007669"/>
    <property type="project" value="InterPro"/>
</dbReference>
<dbReference type="InterPro" id="IPR013785">
    <property type="entry name" value="Aldolase_TIM"/>
</dbReference>
<keyword evidence="1" id="KW-0479">Metal-binding</keyword>
<evidence type="ECO:0000313" key="4">
    <source>
        <dbReference type="Proteomes" id="UP000214975"/>
    </source>
</evidence>
<dbReference type="GO" id="GO:0046872">
    <property type="term" value="F:metal ion binding"/>
    <property type="evidence" value="ECO:0007669"/>
    <property type="project" value="UniProtKB-KW"/>
</dbReference>
<dbReference type="SMR" id="A0A223HZI7"/>